<feature type="compositionally biased region" description="Basic residues" evidence="2">
    <location>
        <begin position="441"/>
        <end position="451"/>
    </location>
</feature>
<feature type="compositionally biased region" description="Polar residues" evidence="2">
    <location>
        <begin position="1"/>
        <end position="10"/>
    </location>
</feature>
<evidence type="ECO:0000259" key="4">
    <source>
        <dbReference type="Pfam" id="PF21818"/>
    </source>
</evidence>
<feature type="compositionally biased region" description="Basic and acidic residues" evidence="2">
    <location>
        <begin position="1004"/>
        <end position="1025"/>
    </location>
</feature>
<keyword evidence="3" id="KW-0812">Transmembrane</keyword>
<keyword evidence="1" id="KW-0175">Coiled coil</keyword>
<gene>
    <name evidence="5" type="ORF">Pa4123_62090</name>
</gene>
<evidence type="ECO:0000313" key="5">
    <source>
        <dbReference type="EMBL" id="GLI00933.1"/>
    </source>
</evidence>
<dbReference type="EMBL" id="BSDI01000038">
    <property type="protein sequence ID" value="GLI00933.1"/>
    <property type="molecule type" value="Genomic_DNA"/>
</dbReference>
<dbReference type="RefSeq" id="WP_281901577.1">
    <property type="nucleotide sequence ID" value="NZ_BSDI01000038.1"/>
</dbReference>
<proteinExistence type="predicted"/>
<organism evidence="5 6">
    <name type="scientific">Phytohabitans aurantiacus</name>
    <dbReference type="NCBI Taxonomy" id="3016789"/>
    <lineage>
        <taxon>Bacteria</taxon>
        <taxon>Bacillati</taxon>
        <taxon>Actinomycetota</taxon>
        <taxon>Actinomycetes</taxon>
        <taxon>Micromonosporales</taxon>
        <taxon>Micromonosporaceae</taxon>
    </lineage>
</organism>
<feature type="region of interest" description="Disordered" evidence="2">
    <location>
        <begin position="355"/>
        <end position="459"/>
    </location>
</feature>
<keyword evidence="3" id="KW-0472">Membrane</keyword>
<feature type="transmembrane region" description="Helical" evidence="3">
    <location>
        <begin position="699"/>
        <end position="721"/>
    </location>
</feature>
<reference evidence="5" key="1">
    <citation type="submission" date="2022-12" db="EMBL/GenBank/DDBJ databases">
        <title>New Phytohabitans aurantiacus sp. RD004123 nov., an actinomycete isolated from soil.</title>
        <authorList>
            <person name="Triningsih D.W."/>
            <person name="Harunari E."/>
            <person name="Igarashi Y."/>
        </authorList>
    </citation>
    <scope>NUCLEOTIDE SEQUENCE</scope>
    <source>
        <strain evidence="5">RD004123</strain>
    </source>
</reference>
<feature type="compositionally biased region" description="Basic and acidic residues" evidence="2">
    <location>
        <begin position="374"/>
        <end position="388"/>
    </location>
</feature>
<evidence type="ECO:0000256" key="1">
    <source>
        <dbReference type="SAM" id="Coils"/>
    </source>
</evidence>
<evidence type="ECO:0000256" key="3">
    <source>
        <dbReference type="SAM" id="Phobius"/>
    </source>
</evidence>
<evidence type="ECO:0000256" key="2">
    <source>
        <dbReference type="SAM" id="MobiDB-lite"/>
    </source>
</evidence>
<feature type="transmembrane region" description="Helical" evidence="3">
    <location>
        <begin position="733"/>
        <end position="753"/>
    </location>
</feature>
<dbReference type="InterPro" id="IPR021235">
    <property type="entry name" value="DUF2637"/>
</dbReference>
<dbReference type="Pfam" id="PF21818">
    <property type="entry name" value="DUF6884"/>
    <property type="match status" value="1"/>
</dbReference>
<dbReference type="InterPro" id="IPR049251">
    <property type="entry name" value="DUF6884"/>
</dbReference>
<evidence type="ECO:0000313" key="6">
    <source>
        <dbReference type="Proteomes" id="UP001144280"/>
    </source>
</evidence>
<feature type="region of interest" description="Disordered" evidence="2">
    <location>
        <begin position="852"/>
        <end position="1028"/>
    </location>
</feature>
<feature type="compositionally biased region" description="Basic and acidic residues" evidence="2">
    <location>
        <begin position="870"/>
        <end position="936"/>
    </location>
</feature>
<accession>A0ABQ5R3Z5</accession>
<sequence length="1077" mass="116132">MNGPTTNASSVRPDGPGRIAPGQRVTCLPGSLPARDGGRGGGILVSIGPKTSIVDVYGGRKRRIPNELLHPEAGPWIAADRDARGLRTANASGRGWLPGWSWLGWSIAEHLEYLCGERRLPTPPPAPQRLIIVACGARKTACFEAPAGQMYVGSYHRAARRAAEAITTPDTRVMILSARYGLLDLDDVILRYEARLGQRFAITAQGLREQAEQLGLADTAEVIVLAPAAYADLASHVWPHAQRTLAGTRGIGDQMARLNALATGRTTVADLVAAGSTANLATTGDQHAVSIRGGLVHLADTPHARTGTAAPVCPANQPHRRWKLTSAPITCTRCATIVTRRRDLDRWCALVNRHAQAASTGRPHQDRALAPAATERRRDAHTGPEPRRPGRQGRRCIRPGAPRRTGGTSRNSLRDDWRHVPGGQVREVPLIPPGDGLATRRPSRRYPRHPIGRPPPRPRPITQARHAVANRSPAGAVPLIPTRSLTCDNKKLTNGSANGLRRASGCTTRPSPAGAGLANPLAPIAGPHTRHPSTIRPPQAAPGRCWRTARGLDRTQEVRPMTDPTTHPATAGTPEMAAAATPANGVAVADVRTLRHVTRAEQERLSADAEVERRARAAQLDLELREQRRAAARREREASAADKQARVEARRARRGARRARLRAAAPRWAERALFVLPIMFPMAVAWVGQIRFAMTVMGWPLPAAIVFAAGFELSTAYVARLDWLSRAAGDSALLFRGATWGFAAGAATMNYWHAADPGLAPNGEAVSYGLMSITGVVLWELLSTYRHRTALRAEGKLPAARPRFGLARWIWFNKLTRIAWLLTLRDGYTATDLAWRAGIGAVDLYGSAKDAREAVRAGRPVPRPEPLAGGERDAGQGGKNRELQAQAENRDSADRDLDRDDPARGEQRDGPTRHDHRDTSRDQQPDRTLRAGHPADPDSGQSPSRADVPALSAIAHEPSADPAGNDAPDRDEADTAAPAVNPDHSGDQVPAPPDQAAGSETDWDGSRGDEPRTSPDHGARRDSGKRAVSAKMLAYARQRLAEGARITGADLDRKFGTRDYGRKVLRRLATESRAAEA</sequence>
<dbReference type="Pfam" id="PF10935">
    <property type="entry name" value="DUF2637"/>
    <property type="match status" value="1"/>
</dbReference>
<keyword evidence="6" id="KW-1185">Reference proteome</keyword>
<feature type="transmembrane region" description="Helical" evidence="3">
    <location>
        <begin position="765"/>
        <end position="782"/>
    </location>
</feature>
<comment type="caution">
    <text evidence="5">The sequence shown here is derived from an EMBL/GenBank/DDBJ whole genome shotgun (WGS) entry which is preliminary data.</text>
</comment>
<protein>
    <recommendedName>
        <fullName evidence="4">DUF6884 domain-containing protein</fullName>
    </recommendedName>
</protein>
<keyword evidence="3" id="KW-1133">Transmembrane helix</keyword>
<feature type="region of interest" description="Disordered" evidence="2">
    <location>
        <begin position="1"/>
        <end position="23"/>
    </location>
</feature>
<feature type="domain" description="DUF6884" evidence="4">
    <location>
        <begin position="131"/>
        <end position="259"/>
    </location>
</feature>
<dbReference type="Proteomes" id="UP001144280">
    <property type="component" value="Unassembled WGS sequence"/>
</dbReference>
<name>A0ABQ5R3Z5_9ACTN</name>
<feature type="coiled-coil region" evidence="1">
    <location>
        <begin position="615"/>
        <end position="644"/>
    </location>
</feature>